<feature type="compositionally biased region" description="Basic residues" evidence="1">
    <location>
        <begin position="126"/>
        <end position="136"/>
    </location>
</feature>
<accession>A0AAV9NSV0</accession>
<reference evidence="2 3" key="1">
    <citation type="submission" date="2023-08" db="EMBL/GenBank/DDBJ databases">
        <title>Black Yeasts Isolated from many extreme environments.</title>
        <authorList>
            <person name="Coleine C."/>
            <person name="Stajich J.E."/>
            <person name="Selbmann L."/>
        </authorList>
    </citation>
    <scope>NUCLEOTIDE SEQUENCE [LARGE SCALE GENOMIC DNA]</scope>
    <source>
        <strain evidence="2 3">CCFEE 5792</strain>
    </source>
</reference>
<feature type="compositionally biased region" description="Basic and acidic residues" evidence="1">
    <location>
        <begin position="179"/>
        <end position="194"/>
    </location>
</feature>
<feature type="compositionally biased region" description="Basic and acidic residues" evidence="1">
    <location>
        <begin position="356"/>
        <end position="396"/>
    </location>
</feature>
<gene>
    <name evidence="2" type="ORF">LTR84_005276</name>
</gene>
<dbReference type="PANTHER" id="PTHR40132">
    <property type="entry name" value="PRE-MRNA-SPLICING FACTOR 38B"/>
    <property type="match status" value="1"/>
</dbReference>
<sequence>MSNKGDFNDDEYVAKLLAEDARKSSIRYSSMGMSALRAQRPGNSVPKPNTRFLKNLVREADSHNAALKKKEELEARIRLRNIREKDSGFGDGLVSERPSKKRRVSDENDHSRLNNQHHRRDEPRRERRHGKSRSNRSRSPESRHRDGRRRHDGDPEDDDRRHKNDRATSHRHRSRSHERRSQNEGRSKHIDTNRQRKRRDSHSDSGQDQYSERSRHRRTEHKHTRHRSASTSSSTTSDPLATIIGPLPPKNDSSTISPPRRRGRGFHKPNGATSNIDHHFSTAYNPLNDTPLGYDASDGDDWDNALEALRDRRAWQNKQADRMREAGFGDQEIERWEKSALTKRNLLGDGAADDDRDIRDVKWRKRGEGKEWDEGKISLADQDHDNHNDNHNHNDIKASPGRLSNADPSTSTTARSRMETKAGASGRSDASQKRRDDVWQRKDSGFVKQFRKALG</sequence>
<evidence type="ECO:0000256" key="1">
    <source>
        <dbReference type="SAM" id="MobiDB-lite"/>
    </source>
</evidence>
<feature type="compositionally biased region" description="Basic residues" evidence="1">
    <location>
        <begin position="214"/>
        <end position="228"/>
    </location>
</feature>
<evidence type="ECO:0000313" key="2">
    <source>
        <dbReference type="EMBL" id="KAK5063199.1"/>
    </source>
</evidence>
<dbReference type="EMBL" id="JAVRRD010000002">
    <property type="protein sequence ID" value="KAK5063199.1"/>
    <property type="molecule type" value="Genomic_DNA"/>
</dbReference>
<feature type="compositionally biased region" description="Basic residues" evidence="1">
    <location>
        <begin position="169"/>
        <end position="178"/>
    </location>
</feature>
<proteinExistence type="predicted"/>
<evidence type="ECO:0000313" key="3">
    <source>
        <dbReference type="Proteomes" id="UP001358417"/>
    </source>
</evidence>
<name>A0AAV9NSV0_9EURO</name>
<feature type="region of interest" description="Disordered" evidence="1">
    <location>
        <begin position="347"/>
        <end position="455"/>
    </location>
</feature>
<dbReference type="AlphaFoldDB" id="A0AAV9NSV0"/>
<organism evidence="2 3">
    <name type="scientific">Exophiala bonariae</name>
    <dbReference type="NCBI Taxonomy" id="1690606"/>
    <lineage>
        <taxon>Eukaryota</taxon>
        <taxon>Fungi</taxon>
        <taxon>Dikarya</taxon>
        <taxon>Ascomycota</taxon>
        <taxon>Pezizomycotina</taxon>
        <taxon>Eurotiomycetes</taxon>
        <taxon>Chaetothyriomycetidae</taxon>
        <taxon>Chaetothyriales</taxon>
        <taxon>Herpotrichiellaceae</taxon>
        <taxon>Exophiala</taxon>
    </lineage>
</organism>
<dbReference type="Proteomes" id="UP001358417">
    <property type="component" value="Unassembled WGS sequence"/>
</dbReference>
<feature type="compositionally biased region" description="Basic and acidic residues" evidence="1">
    <location>
        <begin position="138"/>
        <end position="168"/>
    </location>
</feature>
<protein>
    <submittedName>
        <fullName evidence="2">Uncharacterized protein</fullName>
    </submittedName>
</protein>
<comment type="caution">
    <text evidence="2">The sequence shown here is derived from an EMBL/GenBank/DDBJ whole genome shotgun (WGS) entry which is preliminary data.</text>
</comment>
<keyword evidence="3" id="KW-1185">Reference proteome</keyword>
<feature type="compositionally biased region" description="Basic and acidic residues" evidence="1">
    <location>
        <begin position="201"/>
        <end position="213"/>
    </location>
</feature>
<feature type="compositionally biased region" description="Polar residues" evidence="1">
    <location>
        <begin position="406"/>
        <end position="415"/>
    </location>
</feature>
<dbReference type="GeneID" id="89973454"/>
<dbReference type="PANTHER" id="PTHR40132:SF1">
    <property type="entry name" value="PRE-MRNA-SPLICING FACTOR 38B"/>
    <property type="match status" value="1"/>
</dbReference>
<dbReference type="RefSeq" id="XP_064711471.1">
    <property type="nucleotide sequence ID" value="XM_064848847.1"/>
</dbReference>
<feature type="compositionally biased region" description="Basic and acidic residues" evidence="1">
    <location>
        <begin position="430"/>
        <end position="445"/>
    </location>
</feature>
<feature type="region of interest" description="Disordered" evidence="1">
    <location>
        <begin position="86"/>
        <end position="277"/>
    </location>
</feature>